<accession>A0AAV5UBJ3</accession>
<dbReference type="Proteomes" id="UP001432027">
    <property type="component" value="Unassembled WGS sequence"/>
</dbReference>
<name>A0AAV5UBJ3_9BILA</name>
<sequence>QKLKKAGAALKSERDLVMECDKEKDDPTRAGIYSLFETMELAFNWYGEREKKRRAAAAAVMKEMEVVPMEEDEEDDLCNVSAVEGDDESKACVKKAVKMEMKESDDNGKEKEAEKK</sequence>
<dbReference type="EMBL" id="BTSX01000006">
    <property type="protein sequence ID" value="GMT03779.1"/>
    <property type="molecule type" value="Genomic_DNA"/>
</dbReference>
<reference evidence="1" key="1">
    <citation type="submission" date="2023-10" db="EMBL/GenBank/DDBJ databases">
        <title>Genome assembly of Pristionchus species.</title>
        <authorList>
            <person name="Yoshida K."/>
            <person name="Sommer R.J."/>
        </authorList>
    </citation>
    <scope>NUCLEOTIDE SEQUENCE</scope>
    <source>
        <strain evidence="1">RS0144</strain>
    </source>
</reference>
<comment type="caution">
    <text evidence="1">The sequence shown here is derived from an EMBL/GenBank/DDBJ whole genome shotgun (WGS) entry which is preliminary data.</text>
</comment>
<keyword evidence="2" id="KW-1185">Reference proteome</keyword>
<gene>
    <name evidence="1" type="ORF">PENTCL1PPCAC_25953</name>
</gene>
<feature type="non-terminal residue" evidence="1">
    <location>
        <position position="116"/>
    </location>
</feature>
<organism evidence="1 2">
    <name type="scientific">Pristionchus entomophagus</name>
    <dbReference type="NCBI Taxonomy" id="358040"/>
    <lineage>
        <taxon>Eukaryota</taxon>
        <taxon>Metazoa</taxon>
        <taxon>Ecdysozoa</taxon>
        <taxon>Nematoda</taxon>
        <taxon>Chromadorea</taxon>
        <taxon>Rhabditida</taxon>
        <taxon>Rhabditina</taxon>
        <taxon>Diplogasteromorpha</taxon>
        <taxon>Diplogasteroidea</taxon>
        <taxon>Neodiplogasteridae</taxon>
        <taxon>Pristionchus</taxon>
    </lineage>
</organism>
<proteinExistence type="predicted"/>
<dbReference type="AlphaFoldDB" id="A0AAV5UBJ3"/>
<evidence type="ECO:0000313" key="1">
    <source>
        <dbReference type="EMBL" id="GMT03779.1"/>
    </source>
</evidence>
<feature type="non-terminal residue" evidence="1">
    <location>
        <position position="1"/>
    </location>
</feature>
<protein>
    <submittedName>
        <fullName evidence="1">Uncharacterized protein</fullName>
    </submittedName>
</protein>
<evidence type="ECO:0000313" key="2">
    <source>
        <dbReference type="Proteomes" id="UP001432027"/>
    </source>
</evidence>